<protein>
    <submittedName>
        <fullName evidence="2">DUF4937 domain-containing protein</fullName>
    </submittedName>
</protein>
<dbReference type="AlphaFoldDB" id="A0A846TU66"/>
<organism evidence="2 3">
    <name type="scientific">Mesobacillus selenatarsenatis</name>
    <dbReference type="NCBI Taxonomy" id="388741"/>
    <lineage>
        <taxon>Bacteria</taxon>
        <taxon>Bacillati</taxon>
        <taxon>Bacillota</taxon>
        <taxon>Bacilli</taxon>
        <taxon>Bacillales</taxon>
        <taxon>Bacillaceae</taxon>
        <taxon>Mesobacillus</taxon>
    </lineage>
</organism>
<dbReference type="EMBL" id="JAAVUM010000020">
    <property type="protein sequence ID" value="NKE07825.1"/>
    <property type="molecule type" value="Genomic_DNA"/>
</dbReference>
<dbReference type="Proteomes" id="UP000587942">
    <property type="component" value="Unassembled WGS sequence"/>
</dbReference>
<reference evidence="2 3" key="1">
    <citation type="submission" date="2020-03" db="EMBL/GenBank/DDBJ databases">
        <authorList>
            <person name="Sun Q."/>
        </authorList>
    </citation>
    <scope>NUCLEOTIDE SEQUENCE [LARGE SCALE GENOMIC DNA]</scope>
    <source>
        <strain evidence="2 3">KACC 21451</strain>
    </source>
</reference>
<evidence type="ECO:0000259" key="1">
    <source>
        <dbReference type="Pfam" id="PF16291"/>
    </source>
</evidence>
<feature type="domain" description="DUF4937" evidence="1">
    <location>
        <begin position="9"/>
        <end position="55"/>
    </location>
</feature>
<dbReference type="InterPro" id="IPR032555">
    <property type="entry name" value="DUF4937"/>
</dbReference>
<comment type="caution">
    <text evidence="2">The sequence shown here is derived from an EMBL/GenBank/DDBJ whole genome shotgun (WGS) entry which is preliminary data.</text>
</comment>
<proteinExistence type="predicted"/>
<evidence type="ECO:0000313" key="3">
    <source>
        <dbReference type="Proteomes" id="UP000587942"/>
    </source>
</evidence>
<gene>
    <name evidence="2" type="ORF">GWK17_20460</name>
</gene>
<dbReference type="Pfam" id="PF16291">
    <property type="entry name" value="DUF4937"/>
    <property type="match status" value="1"/>
</dbReference>
<sequence>MDFYQDRTDDSNTAWILAFWENQSAYQQFMEEEHDKIFIESGQGKTYDAISVDFFNMEQQPQQLASLVEKADVLKAEVLDSTLRISIGSSSEGPILTAIASSISGHPVSSLSDRIQVEEAWRVVRKDSSTS</sequence>
<evidence type="ECO:0000313" key="2">
    <source>
        <dbReference type="EMBL" id="NKE07825.1"/>
    </source>
</evidence>
<dbReference type="RefSeq" id="WP_167834188.1">
    <property type="nucleotide sequence ID" value="NZ_JAAVUM010000020.1"/>
</dbReference>
<name>A0A846TU66_9BACI</name>
<accession>A0A846TU66</accession>